<evidence type="ECO:0000256" key="5">
    <source>
        <dbReference type="ARBA" id="ARBA00022723"/>
    </source>
</evidence>
<evidence type="ECO:0000259" key="14">
    <source>
        <dbReference type="Pfam" id="PF01676"/>
    </source>
</evidence>
<dbReference type="PANTHER" id="PTHR31637">
    <property type="entry name" value="2,3-BISPHOSPHOGLYCERATE-INDEPENDENT PHOSPHOGLYCERATE MUTASE"/>
    <property type="match status" value="1"/>
</dbReference>
<evidence type="ECO:0000256" key="10">
    <source>
        <dbReference type="NCBIfam" id="TIGR01307"/>
    </source>
</evidence>
<keyword evidence="7 9" id="KW-0464">Manganese</keyword>
<evidence type="ECO:0000256" key="13">
    <source>
        <dbReference type="PIRSR" id="PIRSR001492-3"/>
    </source>
</evidence>
<feature type="domain" description="BPG-independent PGAM N-terminal" evidence="15">
    <location>
        <begin position="83"/>
        <end position="291"/>
    </location>
</feature>
<dbReference type="InterPro" id="IPR006124">
    <property type="entry name" value="Metalloenzyme"/>
</dbReference>
<evidence type="ECO:0000256" key="9">
    <source>
        <dbReference type="HAMAP-Rule" id="MF_01038"/>
    </source>
</evidence>
<feature type="binding site" evidence="9 12">
    <location>
        <position position="189"/>
    </location>
    <ligand>
        <name>substrate</name>
    </ligand>
</feature>
<organism evidence="16 17">
    <name type="scientific">Donghicola eburneus</name>
    <dbReference type="NCBI Taxonomy" id="393278"/>
    <lineage>
        <taxon>Bacteria</taxon>
        <taxon>Pseudomonadati</taxon>
        <taxon>Pseudomonadota</taxon>
        <taxon>Alphaproteobacteria</taxon>
        <taxon>Rhodobacterales</taxon>
        <taxon>Roseobacteraceae</taxon>
        <taxon>Donghicola</taxon>
    </lineage>
</organism>
<feature type="binding site" evidence="9 12">
    <location>
        <position position="183"/>
    </location>
    <ligand>
        <name>substrate</name>
    </ligand>
</feature>
<feature type="active site" description="Phosphoserine intermediate" evidence="9 11">
    <location>
        <position position="63"/>
    </location>
</feature>
<comment type="similarity">
    <text evidence="4 9">Belongs to the BPG-independent phosphoglycerate mutase family.</text>
</comment>
<evidence type="ECO:0000256" key="6">
    <source>
        <dbReference type="ARBA" id="ARBA00023152"/>
    </source>
</evidence>
<evidence type="ECO:0000256" key="8">
    <source>
        <dbReference type="ARBA" id="ARBA00023235"/>
    </source>
</evidence>
<evidence type="ECO:0000256" key="11">
    <source>
        <dbReference type="PIRSR" id="PIRSR001492-1"/>
    </source>
</evidence>
<evidence type="ECO:0000256" key="2">
    <source>
        <dbReference type="ARBA" id="ARBA00002315"/>
    </source>
</evidence>
<dbReference type="Gene3D" id="3.40.720.10">
    <property type="entry name" value="Alkaline Phosphatase, subunit A"/>
    <property type="match status" value="1"/>
</dbReference>
<comment type="subunit">
    <text evidence="9">Monomer.</text>
</comment>
<dbReference type="GO" id="GO:0005829">
    <property type="term" value="C:cytosol"/>
    <property type="evidence" value="ECO:0007669"/>
    <property type="project" value="TreeGrafter"/>
</dbReference>
<feature type="binding site" evidence="9 13">
    <location>
        <position position="456"/>
    </location>
    <ligand>
        <name>Mn(2+)</name>
        <dbReference type="ChEBI" id="CHEBI:29035"/>
        <label>1</label>
    </ligand>
</feature>
<dbReference type="SUPFAM" id="SSF53649">
    <property type="entry name" value="Alkaline phosphatase-like"/>
    <property type="match status" value="1"/>
</dbReference>
<feature type="binding site" evidence="9 12">
    <location>
        <begin position="254"/>
        <end position="257"/>
    </location>
    <ligand>
        <name>substrate</name>
    </ligand>
</feature>
<dbReference type="Gene3D" id="3.40.1450.10">
    <property type="entry name" value="BPG-independent phosphoglycerate mutase, domain B"/>
    <property type="match status" value="1"/>
</dbReference>
<gene>
    <name evidence="9 16" type="primary">gpmI</name>
    <name evidence="16" type="ORF">KARMA_3949</name>
</gene>
<dbReference type="NCBIfam" id="TIGR01307">
    <property type="entry name" value="pgm_bpd_ind"/>
    <property type="match status" value="1"/>
</dbReference>
<evidence type="ECO:0000256" key="4">
    <source>
        <dbReference type="ARBA" id="ARBA00008819"/>
    </source>
</evidence>
<dbReference type="PIRSF" id="PIRSF001492">
    <property type="entry name" value="IPGAM"/>
    <property type="match status" value="1"/>
</dbReference>
<evidence type="ECO:0000256" key="12">
    <source>
        <dbReference type="PIRSR" id="PIRSR001492-2"/>
    </source>
</evidence>
<dbReference type="InterPro" id="IPR017850">
    <property type="entry name" value="Alkaline_phosphatase_core_sf"/>
</dbReference>
<evidence type="ECO:0000259" key="15">
    <source>
        <dbReference type="Pfam" id="PF06415"/>
    </source>
</evidence>
<feature type="binding site" evidence="9 13">
    <location>
        <position position="13"/>
    </location>
    <ligand>
        <name>Mn(2+)</name>
        <dbReference type="ChEBI" id="CHEBI:29035"/>
        <label>2</label>
    </ligand>
</feature>
<feature type="binding site" evidence="9 12">
    <location>
        <position position="124"/>
    </location>
    <ligand>
        <name>substrate</name>
    </ligand>
</feature>
<dbReference type="GO" id="GO:0006096">
    <property type="term" value="P:glycolytic process"/>
    <property type="evidence" value="ECO:0007669"/>
    <property type="project" value="UniProtKB-UniRule"/>
</dbReference>
<feature type="binding site" evidence="9 12">
    <location>
        <begin position="153"/>
        <end position="154"/>
    </location>
    <ligand>
        <name>substrate</name>
    </ligand>
</feature>
<dbReference type="PANTHER" id="PTHR31637:SF0">
    <property type="entry name" value="2,3-BISPHOSPHOGLYCERATE-INDEPENDENT PHOSPHOGLYCERATE MUTASE"/>
    <property type="match status" value="1"/>
</dbReference>
<evidence type="ECO:0000256" key="3">
    <source>
        <dbReference type="ARBA" id="ARBA00004798"/>
    </source>
</evidence>
<dbReference type="GO" id="GO:0030145">
    <property type="term" value="F:manganese ion binding"/>
    <property type="evidence" value="ECO:0007669"/>
    <property type="project" value="UniProtKB-UniRule"/>
</dbReference>
<feature type="binding site" evidence="9 13">
    <location>
        <position position="438"/>
    </location>
    <ligand>
        <name>Mn(2+)</name>
        <dbReference type="ChEBI" id="CHEBI:29035"/>
        <label>2</label>
    </ligand>
</feature>
<dbReference type="Proteomes" id="UP000184085">
    <property type="component" value="Unassembled WGS sequence"/>
</dbReference>
<dbReference type="EC" id="5.4.2.12" evidence="9 10"/>
<dbReference type="InterPro" id="IPR011258">
    <property type="entry name" value="BPG-indep_PGM_N"/>
</dbReference>
<sequence length="505" mass="53944">MTAPKPVVLCILDGWGLSDDSPANAPAQAATPNFDRIWNECPHARLITHGPDAGLPSGQMGNSEVGHTNIGAGRVVAMDLGQIDLAIEDGSFYENEELQAFIAKVTESAGMAHVMGLISDGGVHGHTEHALAAAKAITDAGVTVAMHVVTDGRDVAPKSADKFVAELEDRLPEGAFIATVSGRYYAMDRDNRWERVQLAYDAMVGGKGFEAATAEDAVKDSYKQDVLDEFIKPVVIGGFEGVHDGDGFFCLNFRADRAREILRAIGEPDFNDFEVGERPKLSALLGMVEYSDGHNDYMDTAFPKRKIVNTLGAWVAKQGKTQFRLAETEKYPHVTFFLNGGVEVPEEGEDRFMPKSPNVATYDLQPEMSAPEVTAKFVEAINGDYDMIVVNYANPDMVGHTGDLEAAKAACEAVDSGLGEALKALEAKGGAMIVTADHGNCEVMVDPKSGGAHTAHTLNLVPVVMVGGPEGAALRDGRLADLAPTVLQLMGVEKPEEMTGESLIK</sequence>
<feature type="binding site" evidence="9 13">
    <location>
        <position position="400"/>
    </location>
    <ligand>
        <name>Mn(2+)</name>
        <dbReference type="ChEBI" id="CHEBI:29035"/>
        <label>1</label>
    </ligand>
</feature>
<dbReference type="GO" id="GO:0006007">
    <property type="term" value="P:glucose catabolic process"/>
    <property type="evidence" value="ECO:0007669"/>
    <property type="project" value="InterPro"/>
</dbReference>
<comment type="function">
    <text evidence="2 9">Catalyzes the interconversion of 2-phosphoglycerate and 3-phosphoglycerate.</text>
</comment>
<keyword evidence="17" id="KW-1185">Reference proteome</keyword>
<proteinExistence type="inferred from homology"/>
<reference evidence="17" key="1">
    <citation type="submission" date="2016-09" db="EMBL/GenBank/DDBJ databases">
        <authorList>
            <person name="Wibberg D."/>
        </authorList>
    </citation>
    <scope>NUCLEOTIDE SEQUENCE [LARGE SCALE GENOMIC DNA]</scope>
</reference>
<name>A0A1M4N6L5_9RHOB</name>
<dbReference type="FunFam" id="3.40.1450.10:FF:000002">
    <property type="entry name" value="2,3-bisphosphoglycerate-independent phosphoglycerate mutase"/>
    <property type="match status" value="1"/>
</dbReference>
<dbReference type="InterPro" id="IPR005995">
    <property type="entry name" value="Pgm_bpd_ind"/>
</dbReference>
<comment type="catalytic activity">
    <reaction evidence="1 9">
        <text>(2R)-2-phosphoglycerate = (2R)-3-phosphoglycerate</text>
        <dbReference type="Rhea" id="RHEA:15901"/>
        <dbReference type="ChEBI" id="CHEBI:58272"/>
        <dbReference type="ChEBI" id="CHEBI:58289"/>
        <dbReference type="EC" id="5.4.2.12"/>
    </reaction>
</comment>
<comment type="pathway">
    <text evidence="3 9">Carbohydrate degradation; glycolysis; pyruvate from D-glyceraldehyde 3-phosphate: step 3/5.</text>
</comment>
<dbReference type="SUPFAM" id="SSF64158">
    <property type="entry name" value="2,3-Bisphosphoglycerate-independent phosphoglycerate mutase, substrate-binding domain"/>
    <property type="match status" value="1"/>
</dbReference>
<comment type="cofactor">
    <cofactor evidence="9">
        <name>Mn(2+)</name>
        <dbReference type="ChEBI" id="CHEBI:29035"/>
    </cofactor>
    <text evidence="9">Binds 2 manganese ions per subunit.</text>
</comment>
<dbReference type="GO" id="GO:0004619">
    <property type="term" value="F:phosphoglycerate mutase activity"/>
    <property type="evidence" value="ECO:0007669"/>
    <property type="project" value="UniProtKB-UniRule"/>
</dbReference>
<evidence type="ECO:0000313" key="17">
    <source>
        <dbReference type="Proteomes" id="UP000184085"/>
    </source>
</evidence>
<dbReference type="InterPro" id="IPR036646">
    <property type="entry name" value="PGAM_B_sf"/>
</dbReference>
<evidence type="ECO:0000313" key="16">
    <source>
        <dbReference type="EMBL" id="SCM69708.1"/>
    </source>
</evidence>
<evidence type="ECO:0000256" key="7">
    <source>
        <dbReference type="ARBA" id="ARBA00023211"/>
    </source>
</evidence>
<dbReference type="CDD" id="cd16010">
    <property type="entry name" value="iPGM"/>
    <property type="match status" value="1"/>
</dbReference>
<feature type="binding site" evidence="9 13">
    <location>
        <position position="437"/>
    </location>
    <ligand>
        <name>Mn(2+)</name>
        <dbReference type="ChEBI" id="CHEBI:29035"/>
        <label>2</label>
    </ligand>
</feature>
<feature type="binding site" evidence="9 13">
    <location>
        <position position="63"/>
    </location>
    <ligand>
        <name>Mn(2+)</name>
        <dbReference type="ChEBI" id="CHEBI:29035"/>
        <label>2</label>
    </ligand>
</feature>
<evidence type="ECO:0000256" key="1">
    <source>
        <dbReference type="ARBA" id="ARBA00000370"/>
    </source>
</evidence>
<feature type="binding site" evidence="9 12">
    <location>
        <position position="330"/>
    </location>
    <ligand>
        <name>substrate</name>
    </ligand>
</feature>
<dbReference type="RefSeq" id="WP_072709604.1">
    <property type="nucleotide sequence ID" value="NZ_FMJB01000065.1"/>
</dbReference>
<feature type="domain" description="Metalloenzyme" evidence="14">
    <location>
        <begin position="5"/>
        <end position="494"/>
    </location>
</feature>
<dbReference type="Pfam" id="PF01676">
    <property type="entry name" value="Metalloenzyme"/>
    <property type="match status" value="1"/>
</dbReference>
<dbReference type="HAMAP" id="MF_01038">
    <property type="entry name" value="GpmI"/>
    <property type="match status" value="1"/>
</dbReference>
<feature type="binding site" evidence="9 13">
    <location>
        <position position="396"/>
    </location>
    <ligand>
        <name>Mn(2+)</name>
        <dbReference type="ChEBI" id="CHEBI:29035"/>
        <label>1</label>
    </ligand>
</feature>
<dbReference type="AlphaFoldDB" id="A0A1M4N6L5"/>
<dbReference type="EMBL" id="FMJB01000065">
    <property type="protein sequence ID" value="SCM69708.1"/>
    <property type="molecule type" value="Genomic_DNA"/>
</dbReference>
<dbReference type="UniPathway" id="UPA00109">
    <property type="reaction ID" value="UER00186"/>
</dbReference>
<keyword evidence="8 9" id="KW-0413">Isomerase</keyword>
<keyword evidence="6 9" id="KW-0324">Glycolysis</keyword>
<accession>A0A1M4N6L5</accession>
<keyword evidence="5 9" id="KW-0479">Metal-binding</keyword>
<dbReference type="Pfam" id="PF06415">
    <property type="entry name" value="iPGM_N"/>
    <property type="match status" value="1"/>
</dbReference>
<protein>
    <recommendedName>
        <fullName evidence="9 10">2,3-bisphosphoglycerate-independent phosphoglycerate mutase</fullName>
        <shortName evidence="9">BPG-independent PGAM</shortName>
        <shortName evidence="9">Phosphoglyceromutase</shortName>
        <shortName evidence="9">iPGM</shortName>
        <ecNumber evidence="9 10">5.4.2.12</ecNumber>
    </recommendedName>
</protein>